<keyword evidence="3" id="KW-1185">Reference proteome</keyword>
<dbReference type="Proteomes" id="UP000011185">
    <property type="component" value="Unassembled WGS sequence"/>
</dbReference>
<evidence type="ECO:0000313" key="2">
    <source>
        <dbReference type="EMBL" id="ELQ76057.1"/>
    </source>
</evidence>
<feature type="compositionally biased region" description="Polar residues" evidence="1">
    <location>
        <begin position="112"/>
        <end position="121"/>
    </location>
</feature>
<feature type="region of interest" description="Disordered" evidence="1">
    <location>
        <begin position="102"/>
        <end position="121"/>
    </location>
</feature>
<organism evidence="2 3">
    <name type="scientific">Trachipleistophora hominis</name>
    <name type="common">Microsporidian parasite</name>
    <dbReference type="NCBI Taxonomy" id="72359"/>
    <lineage>
        <taxon>Eukaryota</taxon>
        <taxon>Fungi</taxon>
        <taxon>Fungi incertae sedis</taxon>
        <taxon>Microsporidia</taxon>
        <taxon>Pleistophoridae</taxon>
        <taxon>Trachipleistophora</taxon>
    </lineage>
</organism>
<dbReference type="EMBL" id="JH993885">
    <property type="protein sequence ID" value="ELQ76057.1"/>
    <property type="molecule type" value="Genomic_DNA"/>
</dbReference>
<evidence type="ECO:0000313" key="3">
    <source>
        <dbReference type="Proteomes" id="UP000011185"/>
    </source>
</evidence>
<dbReference type="HOGENOM" id="CLU_1316225_0_0_1"/>
<gene>
    <name evidence="2" type="ORF">THOM_0967</name>
</gene>
<reference evidence="2 3" key="1">
    <citation type="journal article" date="2012" name="PLoS Pathog.">
        <title>The genome of the obligate intracellular parasite Trachipleistophora hominis: new insights into microsporidian genome dynamics and reductive evolution.</title>
        <authorList>
            <person name="Heinz E."/>
            <person name="Williams T.A."/>
            <person name="Nakjang S."/>
            <person name="Noel C.J."/>
            <person name="Swan D.C."/>
            <person name="Goldberg A.V."/>
            <person name="Harris S.R."/>
            <person name="Weinmaier T."/>
            <person name="Markert S."/>
            <person name="Becher D."/>
            <person name="Bernhardt J."/>
            <person name="Dagan T."/>
            <person name="Hacker C."/>
            <person name="Lucocq J.M."/>
            <person name="Schweder T."/>
            <person name="Rattei T."/>
            <person name="Hall N."/>
            <person name="Hirt R.P."/>
            <person name="Embley T.M."/>
        </authorList>
    </citation>
    <scope>NUCLEOTIDE SEQUENCE [LARGE SCALE GENOMIC DNA]</scope>
</reference>
<dbReference type="VEuPathDB" id="MicrosporidiaDB:THOM_0967"/>
<accession>L7JZ65</accession>
<dbReference type="AlphaFoldDB" id="L7JZ65"/>
<name>L7JZ65_TRAHO</name>
<protein>
    <submittedName>
        <fullName evidence="2">Uncharacterized protein</fullName>
    </submittedName>
</protein>
<dbReference type="InParanoid" id="L7JZ65"/>
<proteinExistence type="predicted"/>
<sequence length="209" mass="23672">MKIFIIFDLKSLLSPTRMRILNPKAESLVANKHEVELNYLNNYHELNEDETFIHNDNPVGDNKTLKTTMPGTSNENNERQTSIMLNSVKKADNEHSAINLNESDDKKEKLSSGINPNNEKSNVQRNDFFVRMSNHDEKPLKNSSFLKNLPGAHFFTEPSENELYKSNLNWTSCEELDSNSAPNPNIAAKTVKNMLDAGIGKGIDVQRKP</sequence>
<evidence type="ECO:0000256" key="1">
    <source>
        <dbReference type="SAM" id="MobiDB-lite"/>
    </source>
</evidence>